<comment type="caution">
    <text evidence="1">The sequence shown here is derived from an EMBL/GenBank/DDBJ whole genome shotgun (WGS) entry which is preliminary data.</text>
</comment>
<dbReference type="AlphaFoldDB" id="A0A9P5BQU8"/>
<evidence type="ECO:0000313" key="1">
    <source>
        <dbReference type="EMBL" id="KAF4848761.1"/>
    </source>
</evidence>
<sequence>MQHISVPVHLSATFGETFNHATTSGYSNIAPARPDLTWFRDNRFNDTEPNTTQYDVWQRFFMLKSSGKIRILINFHLTGNQYWEKRNSMPGDF</sequence>
<accession>A0A9P5BQU8</accession>
<name>A0A9P5BQU8_COLSI</name>
<keyword evidence="2" id="KW-1185">Reference proteome</keyword>
<protein>
    <submittedName>
        <fullName evidence="1">Uncharacterized protein</fullName>
    </submittedName>
</protein>
<gene>
    <name evidence="1" type="ORF">CGCSCA2_v012249</name>
</gene>
<proteinExistence type="predicted"/>
<organism evidence="1 2">
    <name type="scientific">Colletotrichum siamense</name>
    <name type="common">Anthracnose fungus</name>
    <dbReference type="NCBI Taxonomy" id="690259"/>
    <lineage>
        <taxon>Eukaryota</taxon>
        <taxon>Fungi</taxon>
        <taxon>Dikarya</taxon>
        <taxon>Ascomycota</taxon>
        <taxon>Pezizomycotina</taxon>
        <taxon>Sordariomycetes</taxon>
        <taxon>Hypocreomycetidae</taxon>
        <taxon>Glomerellales</taxon>
        <taxon>Glomerellaceae</taxon>
        <taxon>Colletotrichum</taxon>
        <taxon>Colletotrichum gloeosporioides species complex</taxon>
    </lineage>
</organism>
<dbReference type="OrthoDB" id="10312047at2759"/>
<dbReference type="Proteomes" id="UP000711996">
    <property type="component" value="Unassembled WGS sequence"/>
</dbReference>
<dbReference type="EMBL" id="QPMT01000053">
    <property type="protein sequence ID" value="KAF4848761.1"/>
    <property type="molecule type" value="Genomic_DNA"/>
</dbReference>
<evidence type="ECO:0000313" key="2">
    <source>
        <dbReference type="Proteomes" id="UP000711996"/>
    </source>
</evidence>
<reference evidence="1" key="1">
    <citation type="submission" date="2019-06" db="EMBL/GenBank/DDBJ databases">
        <authorList>
            <person name="Gan P."/>
            <person name="Shirasu K."/>
        </authorList>
    </citation>
    <scope>NUCLEOTIDE SEQUENCE [LARGE SCALE GENOMIC DNA]</scope>
    <source>
        <strain evidence="1">CAD2</strain>
    </source>
</reference>